<dbReference type="AlphaFoldDB" id="A0A2L2XED4"/>
<reference evidence="2" key="1">
    <citation type="submission" date="2018-02" db="EMBL/GenBank/DDBJ databases">
        <title>Genome sequence of Desulfocucumis palustris strain NAW-5.</title>
        <authorList>
            <person name="Watanabe M."/>
            <person name="Kojima H."/>
            <person name="Fukui M."/>
        </authorList>
    </citation>
    <scope>NUCLEOTIDE SEQUENCE [LARGE SCALE GENOMIC DNA]</scope>
    <source>
        <strain evidence="2">NAW-5</strain>
    </source>
</reference>
<comment type="caution">
    <text evidence="1">The sequence shown here is derived from an EMBL/GenBank/DDBJ whole genome shotgun (WGS) entry which is preliminary data.</text>
</comment>
<dbReference type="Proteomes" id="UP000239549">
    <property type="component" value="Unassembled WGS sequence"/>
</dbReference>
<protein>
    <submittedName>
        <fullName evidence="1">Uncharacterized protein</fullName>
    </submittedName>
</protein>
<sequence length="40" mass="4747">MPFSFLLYGRRGLDTMFMELKYVNIIMASATFCKYFLVDI</sequence>
<gene>
    <name evidence="1" type="ORF">DCCM_3707</name>
</gene>
<evidence type="ECO:0000313" key="2">
    <source>
        <dbReference type="Proteomes" id="UP000239549"/>
    </source>
</evidence>
<dbReference type="EMBL" id="BFAV01000142">
    <property type="protein sequence ID" value="GBF34588.1"/>
    <property type="molecule type" value="Genomic_DNA"/>
</dbReference>
<organism evidence="1 2">
    <name type="scientific">Desulfocucumis palustris</name>
    <dbReference type="NCBI Taxonomy" id="1898651"/>
    <lineage>
        <taxon>Bacteria</taxon>
        <taxon>Bacillati</taxon>
        <taxon>Bacillota</taxon>
        <taxon>Clostridia</taxon>
        <taxon>Eubacteriales</taxon>
        <taxon>Desulfocucumaceae</taxon>
        <taxon>Desulfocucumis</taxon>
    </lineage>
</organism>
<accession>A0A2L2XED4</accession>
<proteinExistence type="predicted"/>
<keyword evidence="2" id="KW-1185">Reference proteome</keyword>
<name>A0A2L2XED4_9FIRM</name>
<evidence type="ECO:0000313" key="1">
    <source>
        <dbReference type="EMBL" id="GBF34588.1"/>
    </source>
</evidence>